<evidence type="ECO:0000259" key="7">
    <source>
        <dbReference type="SMART" id="SM00905"/>
    </source>
</evidence>
<reference evidence="9" key="1">
    <citation type="submission" date="2016-10" db="EMBL/GenBank/DDBJ databases">
        <authorList>
            <person name="Varghese N."/>
        </authorList>
    </citation>
    <scope>NUCLEOTIDE SEQUENCE [LARGE SCALE GENOMIC DNA]</scope>
    <source>
        <strain evidence="9">DSM 17980</strain>
    </source>
</reference>
<dbReference type="EMBL" id="FPBV01000001">
    <property type="protein sequence ID" value="SFU35984.1"/>
    <property type="molecule type" value="Genomic_DNA"/>
</dbReference>
<dbReference type="STRING" id="392015.SAMN05421543_101275"/>
<dbReference type="UniPathway" id="UPA00077">
    <property type="reaction ID" value="UER00154"/>
</dbReference>
<dbReference type="eggNOG" id="COG1539">
    <property type="taxonomic scope" value="Bacteria"/>
</dbReference>
<dbReference type="GO" id="GO:0046656">
    <property type="term" value="P:folic acid biosynthetic process"/>
    <property type="evidence" value="ECO:0007669"/>
    <property type="project" value="UniProtKB-UniRule"/>
</dbReference>
<protein>
    <recommendedName>
        <fullName evidence="6">7,8-dihydroneopterin aldolase</fullName>
        <ecNumber evidence="6">4.1.2.25</ecNumber>
    </recommendedName>
</protein>
<dbReference type="Proteomes" id="UP000183508">
    <property type="component" value="Unassembled WGS sequence"/>
</dbReference>
<keyword evidence="4 6" id="KW-0289">Folate biosynthesis</keyword>
<dbReference type="GO" id="GO:0004150">
    <property type="term" value="F:dihydroneopterin aldolase activity"/>
    <property type="evidence" value="ECO:0007669"/>
    <property type="project" value="UniProtKB-UniRule"/>
</dbReference>
<dbReference type="PANTHER" id="PTHR42844">
    <property type="entry name" value="DIHYDRONEOPTERIN ALDOLASE 1-RELATED"/>
    <property type="match status" value="1"/>
</dbReference>
<dbReference type="FunFam" id="3.30.1130.10:FF:000003">
    <property type="entry name" value="7,8-dihydroneopterin aldolase"/>
    <property type="match status" value="1"/>
</dbReference>
<organism evidence="8 9">
    <name type="scientific">Alicyclobacillus macrosporangiidus</name>
    <dbReference type="NCBI Taxonomy" id="392015"/>
    <lineage>
        <taxon>Bacteria</taxon>
        <taxon>Bacillati</taxon>
        <taxon>Bacillota</taxon>
        <taxon>Bacilli</taxon>
        <taxon>Bacillales</taxon>
        <taxon>Alicyclobacillaceae</taxon>
        <taxon>Alicyclobacillus</taxon>
    </lineage>
</organism>
<sequence>MDSILLRNMTFYGYHGAFPEEKAMGQRFVVSLELYLDLGPAGASDQLGDTVNYAAVYEDVRQVMEGPAYNLLERVAQRIAEEVLARHPRLQGIRVEIEKPSVPIPGAIEAVRVAMERWRPGGSAGQRTRR</sequence>
<keyword evidence="5 6" id="KW-0456">Lyase</keyword>
<dbReference type="NCBIfam" id="TIGR00525">
    <property type="entry name" value="folB"/>
    <property type="match status" value="1"/>
</dbReference>
<dbReference type="AlphaFoldDB" id="A0A1I7FII8"/>
<comment type="catalytic activity">
    <reaction evidence="1 6">
        <text>7,8-dihydroneopterin = 6-hydroxymethyl-7,8-dihydropterin + glycolaldehyde</text>
        <dbReference type="Rhea" id="RHEA:10540"/>
        <dbReference type="ChEBI" id="CHEBI:17001"/>
        <dbReference type="ChEBI" id="CHEBI:17071"/>
        <dbReference type="ChEBI" id="CHEBI:44841"/>
        <dbReference type="EC" id="4.1.2.25"/>
    </reaction>
</comment>
<dbReference type="EC" id="4.1.2.25" evidence="6"/>
<evidence type="ECO:0000256" key="3">
    <source>
        <dbReference type="ARBA" id="ARBA00005708"/>
    </source>
</evidence>
<dbReference type="OrthoDB" id="9803748at2"/>
<proteinExistence type="inferred from homology"/>
<evidence type="ECO:0000256" key="5">
    <source>
        <dbReference type="ARBA" id="ARBA00023239"/>
    </source>
</evidence>
<evidence type="ECO:0000256" key="6">
    <source>
        <dbReference type="RuleBase" id="RU362079"/>
    </source>
</evidence>
<accession>A0A1I7FII8</accession>
<dbReference type="GO" id="GO:0005737">
    <property type="term" value="C:cytoplasm"/>
    <property type="evidence" value="ECO:0007669"/>
    <property type="project" value="TreeGrafter"/>
</dbReference>
<dbReference type="CDD" id="cd00534">
    <property type="entry name" value="DHNA_DHNTPE"/>
    <property type="match status" value="1"/>
</dbReference>
<evidence type="ECO:0000313" key="8">
    <source>
        <dbReference type="EMBL" id="SFU35984.1"/>
    </source>
</evidence>
<comment type="function">
    <text evidence="6">Catalyzes the conversion of 7,8-dihydroneopterin to 6-hydroxymethyl-7,8-dihydropterin.</text>
</comment>
<evidence type="ECO:0000256" key="1">
    <source>
        <dbReference type="ARBA" id="ARBA00001353"/>
    </source>
</evidence>
<dbReference type="SMART" id="SM00905">
    <property type="entry name" value="FolB"/>
    <property type="match status" value="1"/>
</dbReference>
<evidence type="ECO:0000313" key="9">
    <source>
        <dbReference type="Proteomes" id="UP000183508"/>
    </source>
</evidence>
<dbReference type="InterPro" id="IPR043133">
    <property type="entry name" value="GTP-CH-I_C/QueF"/>
</dbReference>
<comment type="similarity">
    <text evidence="3 6">Belongs to the DHNA family.</text>
</comment>
<keyword evidence="9" id="KW-1185">Reference proteome</keyword>
<dbReference type="PANTHER" id="PTHR42844:SF1">
    <property type="entry name" value="DIHYDRONEOPTERIN ALDOLASE 1-RELATED"/>
    <property type="match status" value="1"/>
</dbReference>
<name>A0A1I7FII8_9BACL</name>
<feature type="domain" description="Dihydroneopterin aldolase/epimerase" evidence="7">
    <location>
        <begin position="4"/>
        <end position="117"/>
    </location>
</feature>
<dbReference type="RefSeq" id="WP_074948806.1">
    <property type="nucleotide sequence ID" value="NZ_FPBV01000001.1"/>
</dbReference>
<dbReference type="Pfam" id="PF02152">
    <property type="entry name" value="FolB"/>
    <property type="match status" value="1"/>
</dbReference>
<evidence type="ECO:0000256" key="4">
    <source>
        <dbReference type="ARBA" id="ARBA00022909"/>
    </source>
</evidence>
<dbReference type="GO" id="GO:0046654">
    <property type="term" value="P:tetrahydrofolate biosynthetic process"/>
    <property type="evidence" value="ECO:0007669"/>
    <property type="project" value="UniProtKB-UniRule"/>
</dbReference>
<dbReference type="Gene3D" id="3.30.1130.10">
    <property type="match status" value="1"/>
</dbReference>
<dbReference type="InterPro" id="IPR006157">
    <property type="entry name" value="FolB_dom"/>
</dbReference>
<dbReference type="SUPFAM" id="SSF55620">
    <property type="entry name" value="Tetrahydrobiopterin biosynthesis enzymes-like"/>
    <property type="match status" value="1"/>
</dbReference>
<comment type="pathway">
    <text evidence="2 6">Cofactor biosynthesis; tetrahydrofolate biosynthesis; 2-amino-4-hydroxy-6-hydroxymethyl-7,8-dihydropteridine diphosphate from 7,8-dihydroneopterin triphosphate: step 3/4.</text>
</comment>
<evidence type="ECO:0000256" key="2">
    <source>
        <dbReference type="ARBA" id="ARBA00005013"/>
    </source>
</evidence>
<gene>
    <name evidence="8" type="ORF">SAMN05421543_101275</name>
</gene>
<dbReference type="NCBIfam" id="TIGR00526">
    <property type="entry name" value="folB_dom"/>
    <property type="match status" value="1"/>
</dbReference>
<dbReference type="InterPro" id="IPR006156">
    <property type="entry name" value="Dihydroneopterin_aldolase"/>
</dbReference>